<evidence type="ECO:0000313" key="2">
    <source>
        <dbReference type="Proteomes" id="UP000247409"/>
    </source>
</evidence>
<reference evidence="1 2" key="1">
    <citation type="journal article" date="2018" name="Mol. Biol. Evol.">
        <title>Analysis of the draft genome of the red seaweed Gracilariopsis chorda provides insights into genome size evolution in Rhodophyta.</title>
        <authorList>
            <person name="Lee J."/>
            <person name="Yang E.C."/>
            <person name="Graf L."/>
            <person name="Yang J.H."/>
            <person name="Qiu H."/>
            <person name="Zel Zion U."/>
            <person name="Chan C.X."/>
            <person name="Stephens T.G."/>
            <person name="Weber A.P.M."/>
            <person name="Boo G.H."/>
            <person name="Boo S.M."/>
            <person name="Kim K.M."/>
            <person name="Shin Y."/>
            <person name="Jung M."/>
            <person name="Lee S.J."/>
            <person name="Yim H.S."/>
            <person name="Lee J.H."/>
            <person name="Bhattacharya D."/>
            <person name="Yoon H.S."/>
        </authorList>
    </citation>
    <scope>NUCLEOTIDE SEQUENCE [LARGE SCALE GENOMIC DNA]</scope>
    <source>
        <strain evidence="1 2">SKKU-2015</strain>
        <tissue evidence="1">Whole body</tissue>
    </source>
</reference>
<dbReference type="EMBL" id="NBIV01000008">
    <property type="protein sequence ID" value="PXF49148.1"/>
    <property type="molecule type" value="Genomic_DNA"/>
</dbReference>
<accession>A0A2V3J406</accession>
<comment type="caution">
    <text evidence="1">The sequence shown here is derived from an EMBL/GenBank/DDBJ whole genome shotgun (WGS) entry which is preliminary data.</text>
</comment>
<organism evidence="1 2">
    <name type="scientific">Gracilariopsis chorda</name>
    <dbReference type="NCBI Taxonomy" id="448386"/>
    <lineage>
        <taxon>Eukaryota</taxon>
        <taxon>Rhodophyta</taxon>
        <taxon>Florideophyceae</taxon>
        <taxon>Rhodymeniophycidae</taxon>
        <taxon>Gracilariales</taxon>
        <taxon>Gracilariaceae</taxon>
        <taxon>Gracilariopsis</taxon>
    </lineage>
</organism>
<dbReference type="Proteomes" id="UP000247409">
    <property type="component" value="Unassembled WGS sequence"/>
</dbReference>
<gene>
    <name evidence="1" type="ORF">BWQ96_01097</name>
</gene>
<evidence type="ECO:0000313" key="1">
    <source>
        <dbReference type="EMBL" id="PXF49148.1"/>
    </source>
</evidence>
<proteinExistence type="predicted"/>
<keyword evidence="2" id="KW-1185">Reference proteome</keyword>
<protein>
    <submittedName>
        <fullName evidence="1">Uncharacterized protein</fullName>
    </submittedName>
</protein>
<dbReference type="OrthoDB" id="10608073at2759"/>
<sequence>MQLLNTVSGKDDEEGVLAVQYGASYDPARTSPGVRYMHQRRVCSVNIEPDSVTALHQVHRKSVVYVEPELSTDRTNLSAALYRAYPKFKNRCAELEVPVSDSITQALNRAMIWVMEAKRHVSLPIAASHHCKEIMSQVRRGDETVLGNADSVLTWEDAIDVIMGARRVWQSKHRVREESWARNM</sequence>
<name>A0A2V3J406_9FLOR</name>
<dbReference type="AlphaFoldDB" id="A0A2V3J406"/>